<dbReference type="InterPro" id="IPR016181">
    <property type="entry name" value="Acyl_CoA_acyltransferase"/>
</dbReference>
<evidence type="ECO:0000313" key="3">
    <source>
        <dbReference type="Proteomes" id="UP000831796"/>
    </source>
</evidence>
<dbReference type="PANTHER" id="PTHR43415">
    <property type="entry name" value="SPERMIDINE N(1)-ACETYLTRANSFERASE"/>
    <property type="match status" value="1"/>
</dbReference>
<feature type="domain" description="N-acetyltransferase" evidence="1">
    <location>
        <begin position="5"/>
        <end position="170"/>
    </location>
</feature>
<sequence length="177" mass="20689">MASDLYLREIERTDLPRINQWRNDPELIGYLGANFFFIGAGIDERWFDGYLANRDKAVRLAIVVGPDQRHIGNVQLTSIHPINRTAEFSIFIGDKDYWSAGHGRVATEQILQHGFNDLNLNRIYLTLLQENERARRMYQRLGFKEEGCQRQAIFKGGRYHDVLEMAMLREEFQQLQA</sequence>
<dbReference type="KEGG" id="hcu:MUN79_11395"/>
<accession>A0A8T9QBQ4</accession>
<gene>
    <name evidence="2" type="ORF">MUN79_11395</name>
</gene>
<dbReference type="Gene3D" id="3.40.630.30">
    <property type="match status" value="1"/>
</dbReference>
<protein>
    <submittedName>
        <fullName evidence="2">GNAT family N-acetyltransferase</fullName>
    </submittedName>
</protein>
<evidence type="ECO:0000259" key="1">
    <source>
        <dbReference type="PROSITE" id="PS51186"/>
    </source>
</evidence>
<organism evidence="2 3">
    <name type="scientific">Hymenobacter cellulosilyticus</name>
    <dbReference type="NCBI Taxonomy" id="2932248"/>
    <lineage>
        <taxon>Bacteria</taxon>
        <taxon>Pseudomonadati</taxon>
        <taxon>Bacteroidota</taxon>
        <taxon>Cytophagia</taxon>
        <taxon>Cytophagales</taxon>
        <taxon>Hymenobacteraceae</taxon>
        <taxon>Hymenobacter</taxon>
    </lineage>
</organism>
<dbReference type="PROSITE" id="PS51186">
    <property type="entry name" value="GNAT"/>
    <property type="match status" value="1"/>
</dbReference>
<evidence type="ECO:0000313" key="2">
    <source>
        <dbReference type="EMBL" id="UOQ74422.1"/>
    </source>
</evidence>
<dbReference type="InterPro" id="IPR000182">
    <property type="entry name" value="GNAT_dom"/>
</dbReference>
<dbReference type="SUPFAM" id="SSF55729">
    <property type="entry name" value="Acyl-CoA N-acyltransferases (Nat)"/>
    <property type="match status" value="1"/>
</dbReference>
<dbReference type="Proteomes" id="UP000831796">
    <property type="component" value="Chromosome"/>
</dbReference>
<dbReference type="AlphaFoldDB" id="A0A8T9QBQ4"/>
<dbReference type="EMBL" id="CP095046">
    <property type="protein sequence ID" value="UOQ74422.1"/>
    <property type="molecule type" value="Genomic_DNA"/>
</dbReference>
<dbReference type="RefSeq" id="WP_244677762.1">
    <property type="nucleotide sequence ID" value="NZ_CP095046.1"/>
</dbReference>
<dbReference type="PANTHER" id="PTHR43415:SF3">
    <property type="entry name" value="GNAT-FAMILY ACETYLTRANSFERASE"/>
    <property type="match status" value="1"/>
</dbReference>
<keyword evidence="3" id="KW-1185">Reference proteome</keyword>
<proteinExistence type="predicted"/>
<dbReference type="Pfam" id="PF13302">
    <property type="entry name" value="Acetyltransf_3"/>
    <property type="match status" value="1"/>
</dbReference>
<name>A0A8T9QBQ4_9BACT</name>
<dbReference type="GO" id="GO:0016747">
    <property type="term" value="F:acyltransferase activity, transferring groups other than amino-acyl groups"/>
    <property type="evidence" value="ECO:0007669"/>
    <property type="project" value="InterPro"/>
</dbReference>
<reference evidence="2" key="1">
    <citation type="submission" date="2022-04" db="EMBL/GenBank/DDBJ databases">
        <title>Hymenobacter sp. isolated from the air.</title>
        <authorList>
            <person name="Won M."/>
            <person name="Lee C.-M."/>
            <person name="Woen H.-Y."/>
            <person name="Kwon S.-W."/>
        </authorList>
    </citation>
    <scope>NUCLEOTIDE SEQUENCE</scope>
    <source>
        <strain evidence="2">5116S-3</strain>
    </source>
</reference>